<dbReference type="Proteomes" id="UP000095280">
    <property type="component" value="Unplaced"/>
</dbReference>
<dbReference type="Pfam" id="PF00335">
    <property type="entry name" value="Tetraspanin"/>
    <property type="match status" value="1"/>
</dbReference>
<keyword evidence="2 5" id="KW-0812">Transmembrane</keyword>
<reference evidence="7" key="1">
    <citation type="submission" date="2016-11" db="UniProtKB">
        <authorList>
            <consortium name="WormBaseParasite"/>
        </authorList>
    </citation>
    <scope>IDENTIFICATION</scope>
</reference>
<evidence type="ECO:0000256" key="4">
    <source>
        <dbReference type="ARBA" id="ARBA00023136"/>
    </source>
</evidence>
<evidence type="ECO:0000256" key="2">
    <source>
        <dbReference type="ARBA" id="ARBA00022692"/>
    </source>
</evidence>
<dbReference type="WBParaSite" id="maker-uti_cns_0002827-snap-gene-0.14-mRNA-1">
    <property type="protein sequence ID" value="maker-uti_cns_0002827-snap-gene-0.14-mRNA-1"/>
    <property type="gene ID" value="maker-uti_cns_0002827-snap-gene-0.14"/>
</dbReference>
<feature type="transmembrane region" description="Helical" evidence="5">
    <location>
        <begin position="247"/>
        <end position="270"/>
    </location>
</feature>
<dbReference type="AlphaFoldDB" id="A0A1I8GS22"/>
<keyword evidence="4 5" id="KW-0472">Membrane</keyword>
<dbReference type="InterPro" id="IPR018499">
    <property type="entry name" value="Tetraspanin/Peripherin"/>
</dbReference>
<sequence length="329" mass="35949">MPSSLLICSNNVCTVFLVVVNVLAMMLSLLLLLLGVLLVWGYQLLVALYPPALSVADGLSQQLNSALGSSDIDARQLLSNLASLTMPAGAACLALGLVAMVTACFGCCPVCCCRKKRKKPLIAVRQWAKAGMEYTLTKFTGIDCSNLESLLINLMQIFVGCCGVTNGTDFYSLSSNWNREYTLKTSSGNFTYNITYPITCCKFNLTSMEQIDNYCSYNNTNSVTSWYQTGCHDKLITKLESMLNFKAFVIGIVCILLTELLLVLGAAIILRSPKSGKLGKVAPSPAAQAPSDEQLRNQAEYHNRDSHKAITAIEQRTALMLFDKIFILK</sequence>
<feature type="transmembrane region" description="Helical" evidence="5">
    <location>
        <begin position="88"/>
        <end position="112"/>
    </location>
</feature>
<name>A0A1I8GS22_9PLAT</name>
<evidence type="ECO:0000256" key="1">
    <source>
        <dbReference type="ARBA" id="ARBA00004141"/>
    </source>
</evidence>
<dbReference type="GO" id="GO:0016020">
    <property type="term" value="C:membrane"/>
    <property type="evidence" value="ECO:0007669"/>
    <property type="project" value="UniProtKB-SubCell"/>
</dbReference>
<comment type="subcellular location">
    <subcellularLocation>
        <location evidence="1">Membrane</location>
        <topology evidence="1">Multi-pass membrane protein</topology>
    </subcellularLocation>
</comment>
<keyword evidence="6" id="KW-1185">Reference proteome</keyword>
<evidence type="ECO:0000313" key="7">
    <source>
        <dbReference type="WBParaSite" id="maker-uti_cns_0002827-snap-gene-0.14-mRNA-1"/>
    </source>
</evidence>
<keyword evidence="3 5" id="KW-1133">Transmembrane helix</keyword>
<organism evidence="6 7">
    <name type="scientific">Macrostomum lignano</name>
    <dbReference type="NCBI Taxonomy" id="282301"/>
    <lineage>
        <taxon>Eukaryota</taxon>
        <taxon>Metazoa</taxon>
        <taxon>Spiralia</taxon>
        <taxon>Lophotrochozoa</taxon>
        <taxon>Platyhelminthes</taxon>
        <taxon>Rhabditophora</taxon>
        <taxon>Macrostomorpha</taxon>
        <taxon>Macrostomida</taxon>
        <taxon>Macrostomidae</taxon>
        <taxon>Macrostomum</taxon>
    </lineage>
</organism>
<accession>A0A1I8GS22</accession>
<evidence type="ECO:0000313" key="6">
    <source>
        <dbReference type="Proteomes" id="UP000095280"/>
    </source>
</evidence>
<evidence type="ECO:0000256" key="3">
    <source>
        <dbReference type="ARBA" id="ARBA00022989"/>
    </source>
</evidence>
<proteinExistence type="predicted"/>
<feature type="transmembrane region" description="Helical" evidence="5">
    <location>
        <begin position="12"/>
        <end position="40"/>
    </location>
</feature>
<protein>
    <submittedName>
        <fullName evidence="7">Tetraspanin</fullName>
    </submittedName>
</protein>
<evidence type="ECO:0000256" key="5">
    <source>
        <dbReference type="SAM" id="Phobius"/>
    </source>
</evidence>